<dbReference type="FunFam" id="3.40.50.1100:FF:000067">
    <property type="entry name" value="Cysteine synthase"/>
    <property type="match status" value="1"/>
</dbReference>
<evidence type="ECO:0000259" key="18">
    <source>
        <dbReference type="Pfam" id="PF00291"/>
    </source>
</evidence>
<dbReference type="Gene3D" id="3.40.50.1100">
    <property type="match status" value="2"/>
</dbReference>
<evidence type="ECO:0000256" key="3">
    <source>
        <dbReference type="ARBA" id="ARBA00007103"/>
    </source>
</evidence>
<comment type="function">
    <text evidence="11">Catalyzes the conversion of O-acetylserine (OAS) to cysteine through the elimination of acetate and addition of hydrogen sulfide.</text>
</comment>
<dbReference type="GO" id="GO:0006535">
    <property type="term" value="P:cysteine biosynthetic process from serine"/>
    <property type="evidence" value="ECO:0007669"/>
    <property type="project" value="InterPro"/>
</dbReference>
<evidence type="ECO:0000256" key="4">
    <source>
        <dbReference type="ARBA" id="ARBA00012681"/>
    </source>
</evidence>
<dbReference type="InterPro" id="IPR001926">
    <property type="entry name" value="TrpB-like_PALP"/>
</dbReference>
<evidence type="ECO:0000256" key="6">
    <source>
        <dbReference type="ARBA" id="ARBA00022605"/>
    </source>
</evidence>
<feature type="modified residue" description="N6-(pyridoxal phosphate)lysine" evidence="17">
    <location>
        <position position="47"/>
    </location>
</feature>
<dbReference type="PROSITE" id="PS00901">
    <property type="entry name" value="CYS_SYNTHASE"/>
    <property type="match status" value="1"/>
</dbReference>
<dbReference type="AlphaFoldDB" id="A0A1G7UNH0"/>
<comment type="catalytic activity">
    <reaction evidence="10">
        <text>O-acetyl-L-serine + hydrogen sulfide = L-cysteine + acetate</text>
        <dbReference type="Rhea" id="RHEA:14829"/>
        <dbReference type="ChEBI" id="CHEBI:29919"/>
        <dbReference type="ChEBI" id="CHEBI:30089"/>
        <dbReference type="ChEBI" id="CHEBI:35235"/>
        <dbReference type="ChEBI" id="CHEBI:58340"/>
        <dbReference type="EC" id="2.5.1.47"/>
    </reaction>
</comment>
<reference evidence="20" key="1">
    <citation type="submission" date="2016-10" db="EMBL/GenBank/DDBJ databases">
        <authorList>
            <person name="Varghese N."/>
            <person name="Submissions S."/>
        </authorList>
    </citation>
    <scope>NUCLEOTIDE SEQUENCE [LARGE SCALE GENOMIC DNA]</scope>
    <source>
        <strain evidence="20">CGMCC 4.3506</strain>
    </source>
</reference>
<feature type="binding site" evidence="16">
    <location>
        <position position="78"/>
    </location>
    <ligand>
        <name>pyridoxal 5'-phosphate</name>
        <dbReference type="ChEBI" id="CHEBI:597326"/>
    </ligand>
</feature>
<evidence type="ECO:0000256" key="12">
    <source>
        <dbReference type="ARBA" id="ARBA00078216"/>
    </source>
</evidence>
<gene>
    <name evidence="19" type="ORF">SAMN05216553_108315</name>
</gene>
<evidence type="ECO:0000256" key="13">
    <source>
        <dbReference type="ARBA" id="ARBA00078256"/>
    </source>
</evidence>
<proteinExistence type="inferred from homology"/>
<comment type="similarity">
    <text evidence="3">Belongs to the cysteine synthase/cystathionine beta-synthase family.</text>
</comment>
<keyword evidence="8 16" id="KW-0663">Pyridoxal phosphate</keyword>
<feature type="binding site" evidence="16">
    <location>
        <begin position="182"/>
        <end position="186"/>
    </location>
    <ligand>
        <name>pyridoxal 5'-phosphate</name>
        <dbReference type="ChEBI" id="CHEBI:597326"/>
    </ligand>
</feature>
<feature type="domain" description="Tryptophan synthase beta chain-like PALP" evidence="18">
    <location>
        <begin position="15"/>
        <end position="298"/>
    </location>
</feature>
<evidence type="ECO:0000256" key="5">
    <source>
        <dbReference type="ARBA" id="ARBA00016728"/>
    </source>
</evidence>
<dbReference type="Pfam" id="PF00291">
    <property type="entry name" value="PALP"/>
    <property type="match status" value="1"/>
</dbReference>
<dbReference type="CDD" id="cd01561">
    <property type="entry name" value="CBS_like"/>
    <property type="match status" value="1"/>
</dbReference>
<dbReference type="EMBL" id="FNCC01000008">
    <property type="protein sequence ID" value="SDG49056.1"/>
    <property type="molecule type" value="Genomic_DNA"/>
</dbReference>
<evidence type="ECO:0000256" key="9">
    <source>
        <dbReference type="ARBA" id="ARBA00023192"/>
    </source>
</evidence>
<dbReference type="InterPro" id="IPR005856">
    <property type="entry name" value="Cys_synth"/>
</dbReference>
<protein>
    <recommendedName>
        <fullName evidence="5">O-acetylserine sulfhydrylase</fullName>
        <ecNumber evidence="4">2.5.1.47</ecNumber>
    </recommendedName>
    <alternativeName>
        <fullName evidence="15">Cysteine synthase A</fullName>
    </alternativeName>
    <alternativeName>
        <fullName evidence="13">O-acetylserine (thiol)-lyase A</fullName>
    </alternativeName>
    <alternativeName>
        <fullName evidence="12">O-acetylserine-specific cysteine synthase</fullName>
    </alternativeName>
    <alternativeName>
        <fullName evidence="14">Sulfide-dependent cysteine synthase</fullName>
    </alternativeName>
</protein>
<evidence type="ECO:0000256" key="10">
    <source>
        <dbReference type="ARBA" id="ARBA00047931"/>
    </source>
</evidence>
<evidence type="ECO:0000256" key="7">
    <source>
        <dbReference type="ARBA" id="ARBA00022679"/>
    </source>
</evidence>
<evidence type="ECO:0000256" key="2">
    <source>
        <dbReference type="ARBA" id="ARBA00004962"/>
    </source>
</evidence>
<dbReference type="GO" id="GO:0004124">
    <property type="term" value="F:cysteine synthase activity"/>
    <property type="evidence" value="ECO:0007669"/>
    <property type="project" value="UniProtKB-EC"/>
</dbReference>
<evidence type="ECO:0000256" key="1">
    <source>
        <dbReference type="ARBA" id="ARBA00001933"/>
    </source>
</evidence>
<dbReference type="NCBIfam" id="TIGR01136">
    <property type="entry name" value="cysKM"/>
    <property type="match status" value="1"/>
</dbReference>
<dbReference type="SUPFAM" id="SSF53686">
    <property type="entry name" value="Tryptophan synthase beta subunit-like PLP-dependent enzymes"/>
    <property type="match status" value="1"/>
</dbReference>
<evidence type="ECO:0000313" key="19">
    <source>
        <dbReference type="EMBL" id="SDG49056.1"/>
    </source>
</evidence>
<dbReference type="Proteomes" id="UP000199623">
    <property type="component" value="Unassembled WGS sequence"/>
</dbReference>
<evidence type="ECO:0000256" key="14">
    <source>
        <dbReference type="ARBA" id="ARBA00079090"/>
    </source>
</evidence>
<comment type="pathway">
    <text evidence="2">Amino-acid biosynthesis; L-cysteine biosynthesis; L-cysteine from L-serine: step 2/2.</text>
</comment>
<evidence type="ECO:0000313" key="20">
    <source>
        <dbReference type="Proteomes" id="UP000199623"/>
    </source>
</evidence>
<dbReference type="EC" id="2.5.1.47" evidence="4"/>
<keyword evidence="9" id="KW-0198">Cysteine biosynthesis</keyword>
<evidence type="ECO:0000256" key="17">
    <source>
        <dbReference type="PIRSR" id="PIRSR605856-51"/>
    </source>
</evidence>
<accession>A0A1G7UNH0</accession>
<dbReference type="InterPro" id="IPR001216">
    <property type="entry name" value="P-phosphate_BS"/>
</dbReference>
<dbReference type="PANTHER" id="PTHR10314">
    <property type="entry name" value="CYSTATHIONINE BETA-SYNTHASE"/>
    <property type="match status" value="1"/>
</dbReference>
<organism evidence="19 20">
    <name type="scientific">Lentzea fradiae</name>
    <dbReference type="NCBI Taxonomy" id="200378"/>
    <lineage>
        <taxon>Bacteria</taxon>
        <taxon>Bacillati</taxon>
        <taxon>Actinomycetota</taxon>
        <taxon>Actinomycetes</taxon>
        <taxon>Pseudonocardiales</taxon>
        <taxon>Pseudonocardiaceae</taxon>
        <taxon>Lentzea</taxon>
    </lineage>
</organism>
<keyword evidence="6" id="KW-0028">Amino-acid biosynthesis</keyword>
<evidence type="ECO:0000256" key="8">
    <source>
        <dbReference type="ARBA" id="ARBA00022898"/>
    </source>
</evidence>
<dbReference type="InterPro" id="IPR036052">
    <property type="entry name" value="TrpB-like_PALP_sf"/>
</dbReference>
<dbReference type="GO" id="GO:0005737">
    <property type="term" value="C:cytoplasm"/>
    <property type="evidence" value="ECO:0007669"/>
    <property type="project" value="UniProtKB-ARBA"/>
</dbReference>
<evidence type="ECO:0000256" key="16">
    <source>
        <dbReference type="PIRSR" id="PIRSR605856-50"/>
    </source>
</evidence>
<dbReference type="OrthoDB" id="9805733at2"/>
<comment type="cofactor">
    <cofactor evidence="1 16">
        <name>pyridoxal 5'-phosphate</name>
        <dbReference type="ChEBI" id="CHEBI:597326"/>
    </cofactor>
</comment>
<name>A0A1G7UNH0_9PSEU</name>
<keyword evidence="7" id="KW-0808">Transferase</keyword>
<dbReference type="InterPro" id="IPR050214">
    <property type="entry name" value="Cys_Synth/Cystath_Beta-Synth"/>
</dbReference>
<keyword evidence="20" id="KW-1185">Reference proteome</keyword>
<sequence>MTATFHARRVAESIDDLVGNTPLLRLPCENARVLAKLESANPGSSVKDRAALWMLRGAERAGLLVPGRGTVIEATSGNTGIALAALSAARGYRCVIVLPDNATPERIGLLKALGAEVELTPAALRYQGCIDRAKELHDATPGSWFPQQHANPDNPAAHFESTGPEIWADTAGTVDVLVAGIGTGGTLCGTAAFLKSRNPLVQAVGVEPEGSPLLTRGYAGSHTIPGLNGGFVAQTTDVALIDDVLAVTDADAANTALWLARQVGVLAGISSGAAAFGALRVAERPENEGKTIVTILPDTGERYLSLLASDDIARGTDR</sequence>
<feature type="binding site" evidence="16">
    <location>
        <position position="270"/>
    </location>
    <ligand>
        <name>pyridoxal 5'-phosphate</name>
        <dbReference type="ChEBI" id="CHEBI:597326"/>
    </ligand>
</feature>
<evidence type="ECO:0000256" key="11">
    <source>
        <dbReference type="ARBA" id="ARBA00053442"/>
    </source>
</evidence>
<dbReference type="RefSeq" id="WP_090051500.1">
    <property type="nucleotide sequence ID" value="NZ_FNCC01000008.1"/>
</dbReference>
<dbReference type="STRING" id="200378.SAMN05216553_108315"/>
<evidence type="ECO:0000256" key="15">
    <source>
        <dbReference type="ARBA" id="ARBA00079479"/>
    </source>
</evidence>